<comment type="subcellular location">
    <subcellularLocation>
        <location evidence="1 17">Nucleus</location>
    </subcellularLocation>
</comment>
<evidence type="ECO:0000259" key="19">
    <source>
        <dbReference type="PROSITE" id="PS51193"/>
    </source>
</evidence>
<protein>
    <recommendedName>
        <fullName evidence="16 17">Regulator of telomere elongation helicase 1 homolog</fullName>
        <ecNumber evidence="17">5.6.2.-</ecNumber>
    </recommendedName>
</protein>
<evidence type="ECO:0000256" key="14">
    <source>
        <dbReference type="ARBA" id="ARBA00023242"/>
    </source>
</evidence>
<keyword evidence="9 17" id="KW-0408">Iron</keyword>
<dbReference type="EC" id="5.6.2.-" evidence="17"/>
<dbReference type="InterPro" id="IPR002464">
    <property type="entry name" value="DNA/RNA_helicase_DEAH_CS"/>
</dbReference>
<comment type="similarity">
    <text evidence="17">Belongs to the helicase family. RAD3/XPD subfamily.</text>
</comment>
<gene>
    <name evidence="20" type="primary">Rtel1</name>
    <name evidence="20" type="ORF">FJT64_005043</name>
</gene>
<evidence type="ECO:0000256" key="2">
    <source>
        <dbReference type="ARBA" id="ARBA00022485"/>
    </source>
</evidence>
<evidence type="ECO:0000256" key="1">
    <source>
        <dbReference type="ARBA" id="ARBA00004123"/>
    </source>
</evidence>
<feature type="binding site" evidence="17">
    <location>
        <position position="213"/>
    </location>
    <ligand>
        <name>[4Fe-4S] cluster</name>
        <dbReference type="ChEBI" id="CHEBI:49883"/>
    </ligand>
</feature>
<evidence type="ECO:0000313" key="21">
    <source>
        <dbReference type="Proteomes" id="UP000440578"/>
    </source>
</evidence>
<dbReference type="GO" id="GO:0045910">
    <property type="term" value="P:negative regulation of DNA recombination"/>
    <property type="evidence" value="ECO:0007669"/>
    <property type="project" value="TreeGrafter"/>
</dbReference>
<dbReference type="CDD" id="cd18788">
    <property type="entry name" value="SF2_C_XPD"/>
    <property type="match status" value="1"/>
</dbReference>
<dbReference type="PANTHER" id="PTHR11472:SF34">
    <property type="entry name" value="REGULATOR OF TELOMERE ELONGATION HELICASE 1"/>
    <property type="match status" value="1"/>
</dbReference>
<keyword evidence="3 17" id="KW-0479">Metal-binding</keyword>
<dbReference type="AlphaFoldDB" id="A0A6A4W3C5"/>
<evidence type="ECO:0000256" key="9">
    <source>
        <dbReference type="ARBA" id="ARBA00023004"/>
    </source>
</evidence>
<keyword evidence="11 17" id="KW-0238">DNA-binding</keyword>
<accession>A0A6A4W3C5</accession>
<dbReference type="InterPro" id="IPR013020">
    <property type="entry name" value="Rad3/Chl1-like"/>
</dbReference>
<keyword evidence="7 17" id="KW-0347">Helicase</keyword>
<dbReference type="Gene3D" id="1.20.1160.20">
    <property type="match status" value="1"/>
</dbReference>
<reference evidence="20 21" key="1">
    <citation type="submission" date="2019-07" db="EMBL/GenBank/DDBJ databases">
        <title>Draft genome assembly of a fouling barnacle, Amphibalanus amphitrite (Darwin, 1854): The first reference genome for Thecostraca.</title>
        <authorList>
            <person name="Kim W."/>
        </authorList>
    </citation>
    <scope>NUCLEOTIDE SEQUENCE [LARGE SCALE GENOMIC DNA]</scope>
    <source>
        <strain evidence="20">SNU_AA5</strain>
        <tissue evidence="20">Soma without cirri and trophi</tissue>
    </source>
</reference>
<keyword evidence="8 17" id="KW-0067">ATP-binding</keyword>
<comment type="catalytic activity">
    <reaction evidence="15 17">
        <text>ATP + H2O = ADP + phosphate + H(+)</text>
        <dbReference type="Rhea" id="RHEA:13065"/>
        <dbReference type="ChEBI" id="CHEBI:15377"/>
        <dbReference type="ChEBI" id="CHEBI:15378"/>
        <dbReference type="ChEBI" id="CHEBI:30616"/>
        <dbReference type="ChEBI" id="CHEBI:43474"/>
        <dbReference type="ChEBI" id="CHEBI:456216"/>
    </reaction>
</comment>
<dbReference type="Gene3D" id="3.40.50.300">
    <property type="entry name" value="P-loop containing nucleotide triphosphate hydrolases"/>
    <property type="match status" value="2"/>
</dbReference>
<dbReference type="GO" id="GO:0010569">
    <property type="term" value="P:regulation of double-strand break repair via homologous recombination"/>
    <property type="evidence" value="ECO:0007669"/>
    <property type="project" value="UniProtKB-UniRule"/>
</dbReference>
<feature type="domain" description="Helicase ATP-binding" evidence="19">
    <location>
        <begin position="9"/>
        <end position="329"/>
    </location>
</feature>
<dbReference type="GO" id="GO:0005524">
    <property type="term" value="F:ATP binding"/>
    <property type="evidence" value="ECO:0007669"/>
    <property type="project" value="UniProtKB-UniRule"/>
</dbReference>
<dbReference type="InterPro" id="IPR045028">
    <property type="entry name" value="DinG/Rad3-like"/>
</dbReference>
<keyword evidence="2 17" id="KW-0004">4Fe-4S</keyword>
<comment type="function">
    <text evidence="17">A probable ATP-dependent DNA helicase implicated in DNA repair and the maintenance of genomic stability. Acts as an anti-recombinase to counteract toxic recombination and limit crossover during meiosis. Regulates meiotic recombination and crossover homeostasis by physically dissociating strand invasion events and thereby promotes noncrossover repair by meiotic synthesis dependent strand annealing (SDSA) as well as disassembly of D loop recombination intermediates.</text>
</comment>
<dbReference type="Pfam" id="PF23116">
    <property type="entry name" value="HHD_RTEL1"/>
    <property type="match status" value="1"/>
</dbReference>
<dbReference type="FunFam" id="3.40.50.300:FF:000431">
    <property type="entry name" value="Regulator of telomere elongation helicase 1"/>
    <property type="match status" value="1"/>
</dbReference>
<evidence type="ECO:0000256" key="18">
    <source>
        <dbReference type="SAM" id="MobiDB-lite"/>
    </source>
</evidence>
<feature type="binding site" evidence="17">
    <location>
        <position position="177"/>
    </location>
    <ligand>
        <name>[4Fe-4S] cluster</name>
        <dbReference type="ChEBI" id="CHEBI:49883"/>
    </ligand>
</feature>
<dbReference type="CDD" id="cd17970">
    <property type="entry name" value="DEAHc_FancJ"/>
    <property type="match status" value="1"/>
</dbReference>
<feature type="compositionally biased region" description="Polar residues" evidence="18">
    <location>
        <begin position="823"/>
        <end position="835"/>
    </location>
</feature>
<keyword evidence="14 17" id="KW-0539">Nucleus</keyword>
<evidence type="ECO:0000256" key="12">
    <source>
        <dbReference type="ARBA" id="ARBA00023204"/>
    </source>
</evidence>
<dbReference type="GO" id="GO:1904430">
    <property type="term" value="P:negative regulation of t-circle formation"/>
    <property type="evidence" value="ECO:0007669"/>
    <property type="project" value="TreeGrafter"/>
</dbReference>
<dbReference type="Pfam" id="PF13307">
    <property type="entry name" value="Helicase_C_2"/>
    <property type="match status" value="1"/>
</dbReference>
<keyword evidence="13 17" id="KW-0413">Isomerase</keyword>
<evidence type="ECO:0000313" key="20">
    <source>
        <dbReference type="EMBL" id="KAF0297502.1"/>
    </source>
</evidence>
<keyword evidence="10 17" id="KW-0411">Iron-sulfur</keyword>
<name>A0A6A4W3C5_AMPAM</name>
<evidence type="ECO:0000256" key="15">
    <source>
        <dbReference type="ARBA" id="ARBA00049360"/>
    </source>
</evidence>
<keyword evidence="12 17" id="KW-0234">DNA repair</keyword>
<dbReference type="GO" id="GO:0003678">
    <property type="term" value="F:DNA helicase activity"/>
    <property type="evidence" value="ECO:0007669"/>
    <property type="project" value="UniProtKB-UniRule"/>
</dbReference>
<dbReference type="InterPro" id="IPR010614">
    <property type="entry name" value="RAD3-like_helicase_DEAD"/>
</dbReference>
<dbReference type="PROSITE" id="PS00690">
    <property type="entry name" value="DEAH_ATP_HELICASE"/>
    <property type="match status" value="1"/>
</dbReference>
<evidence type="ECO:0000256" key="10">
    <source>
        <dbReference type="ARBA" id="ARBA00023014"/>
    </source>
</evidence>
<evidence type="ECO:0000256" key="7">
    <source>
        <dbReference type="ARBA" id="ARBA00022806"/>
    </source>
</evidence>
<dbReference type="GO" id="GO:0006260">
    <property type="term" value="P:DNA replication"/>
    <property type="evidence" value="ECO:0007669"/>
    <property type="project" value="InterPro"/>
</dbReference>
<feature type="binding site" evidence="17">
    <location>
        <position position="150"/>
    </location>
    <ligand>
        <name>[4Fe-4S] cluster</name>
        <dbReference type="ChEBI" id="CHEBI:49883"/>
    </ligand>
</feature>
<dbReference type="GO" id="GO:0070182">
    <property type="term" value="F:DNA polymerase binding"/>
    <property type="evidence" value="ECO:0007669"/>
    <property type="project" value="TreeGrafter"/>
</dbReference>
<keyword evidence="5 17" id="KW-0227">DNA damage</keyword>
<dbReference type="HAMAP" id="MF_03065">
    <property type="entry name" value="RTEL1"/>
    <property type="match status" value="1"/>
</dbReference>
<evidence type="ECO:0000256" key="4">
    <source>
        <dbReference type="ARBA" id="ARBA00022741"/>
    </source>
</evidence>
<proteinExistence type="inferred from homology"/>
<keyword evidence="6 17" id="KW-0378">Hydrolase</keyword>
<evidence type="ECO:0000256" key="17">
    <source>
        <dbReference type="HAMAP-Rule" id="MF_03065"/>
    </source>
</evidence>
<dbReference type="SMART" id="SM00488">
    <property type="entry name" value="DEXDc2"/>
    <property type="match status" value="1"/>
</dbReference>
<evidence type="ECO:0000256" key="6">
    <source>
        <dbReference type="ARBA" id="ARBA00022801"/>
    </source>
</evidence>
<feature type="binding site" evidence="17">
    <location>
        <position position="168"/>
    </location>
    <ligand>
        <name>[4Fe-4S] cluster</name>
        <dbReference type="ChEBI" id="CHEBI:49883"/>
    </ligand>
</feature>
<dbReference type="SUPFAM" id="SSF52540">
    <property type="entry name" value="P-loop containing nucleoside triphosphate hydrolases"/>
    <property type="match status" value="1"/>
</dbReference>
<dbReference type="Pfam" id="PF06733">
    <property type="entry name" value="DEAD_2"/>
    <property type="match status" value="1"/>
</dbReference>
<comment type="caution">
    <text evidence="20">The sequence shown here is derived from an EMBL/GenBank/DDBJ whole genome shotgun (WGS) entry which is preliminary data.</text>
</comment>
<dbReference type="GO" id="GO:0090657">
    <property type="term" value="P:telomeric loop disassembly"/>
    <property type="evidence" value="ECO:0007669"/>
    <property type="project" value="TreeGrafter"/>
</dbReference>
<dbReference type="SMART" id="SM00491">
    <property type="entry name" value="HELICc2"/>
    <property type="match status" value="1"/>
</dbReference>
<dbReference type="InterPro" id="IPR057498">
    <property type="entry name" value="Rtel1_ARCH"/>
</dbReference>
<dbReference type="GO" id="GO:0016818">
    <property type="term" value="F:hydrolase activity, acting on acid anhydrides, in phosphorus-containing anhydrides"/>
    <property type="evidence" value="ECO:0007669"/>
    <property type="project" value="InterPro"/>
</dbReference>
<dbReference type="Pfam" id="PF23109">
    <property type="entry name" value="ARCH_RTEL1"/>
    <property type="match status" value="1"/>
</dbReference>
<dbReference type="GO" id="GO:0006281">
    <property type="term" value="P:DNA repair"/>
    <property type="evidence" value="ECO:0007669"/>
    <property type="project" value="UniProtKB-UniRule"/>
</dbReference>
<dbReference type="InterPro" id="IPR030845">
    <property type="entry name" value="RTEL1"/>
</dbReference>
<dbReference type="InterPro" id="IPR006555">
    <property type="entry name" value="ATP-dep_Helicase_C"/>
</dbReference>
<dbReference type="OrthoDB" id="19182at2759"/>
<dbReference type="GO" id="GO:0005634">
    <property type="term" value="C:nucleus"/>
    <property type="evidence" value="ECO:0007669"/>
    <property type="project" value="UniProtKB-SubCell"/>
</dbReference>
<dbReference type="PROSITE" id="PS51193">
    <property type="entry name" value="HELICASE_ATP_BIND_2"/>
    <property type="match status" value="1"/>
</dbReference>
<dbReference type="GO" id="GO:0051539">
    <property type="term" value="F:4 iron, 4 sulfur cluster binding"/>
    <property type="evidence" value="ECO:0007669"/>
    <property type="project" value="UniProtKB-UniRule"/>
</dbReference>
<evidence type="ECO:0000256" key="16">
    <source>
        <dbReference type="ARBA" id="ARBA00073810"/>
    </source>
</evidence>
<keyword evidence="21" id="KW-1185">Reference proteome</keyword>
<dbReference type="InterPro" id="IPR027417">
    <property type="entry name" value="P-loop_NTPase"/>
</dbReference>
<dbReference type="GO" id="GO:0046872">
    <property type="term" value="F:metal ion binding"/>
    <property type="evidence" value="ECO:0007669"/>
    <property type="project" value="UniProtKB-UniRule"/>
</dbReference>
<dbReference type="GO" id="GO:0003677">
    <property type="term" value="F:DNA binding"/>
    <property type="evidence" value="ECO:0007669"/>
    <property type="project" value="UniProtKB-UniRule"/>
</dbReference>
<dbReference type="Proteomes" id="UP000440578">
    <property type="component" value="Unassembled WGS sequence"/>
</dbReference>
<dbReference type="InterPro" id="IPR014013">
    <property type="entry name" value="Helic_SF1/SF2_ATP-bd_DinG/Rad3"/>
</dbReference>
<dbReference type="InterPro" id="IPR006554">
    <property type="entry name" value="Helicase-like_DEXD_c2"/>
</dbReference>
<sequence>MTDTEISINGVPVRFPFEPYEIQKVYMEKVITCLQQGANGVLESPTGTGKTLCLLCSTLAWAESVRAQQAATVRGMAELNPEFYSALSAQLDQAAGSGWGNSATPSIIGAPKIIFASRTHSQLSQVVQELKRTSYRYVRAVVIGSRDQLCIHPEVSKETNNSVKVHMCQAKVKSRTCHYYNQVEPRRTDKHLTEAPVTDIEDLVTLGNKLNFCPYYMARSLREAADVIFLPYNYLLDPKTRKANGVELQNSVVIFDEAHNIEKMCEESASLQLRSTDIALCVDELTHVLTQLVAPEAGADPEFTSAAAAAELSAENLALMKTMLLELERAIDAIPLPNAADGAHFPGSYMFELLERAQITHGRRAVIVEELEKVISFLTNSATSVFSRRGNGLQKFADLIKVVFNRDTFDLKHMERVKKCYKVHVGLEQQKAGKRPRNDPWQKAQSTADCRVLSYWCFSPGFGMADLMEQGVKCVLLTSGTLAPLSSFTSELQVPFPISLENPHIIQSDQVWVGCISRGPDGTPLSSSYQNRTSARYLSSLGQTVANVARLVPDGLLVFFPSYSMLRACHEAWQTNGVWGRIAANKSVFVETGGKEVFAQNMNDYYSRIISPTEGTRGACFMAVCRGKVSEGLDFSDRNGRAVIITGLPYPPLKDPRVVLKRQYLDEVRRTPSGAGGTQGLSGQDWYRLEASRAVNQAVGRVIRHRRDYGAVILCDSRFGDAGFSGQLSAWVRPYLRVHANFGTVVRELTQFFKSCQEKYPCSSQPAAAASDRSAGPATHATFAFAPSRVSAARSDSNGSGGVPEHGSANPASLVQMYGRTGSGSRTEPGPTSGQGPARATQLWPVLRPTGREQPPQPAEKATAAAPEKDAKKKSKIADYIIGAKRLLSAADYKLFAAAIKGYTATRDFPELVSSLAGVLVGTGDQQLQQLFRGFAQFVRPEHKTRFEDACRELTGSV</sequence>
<dbReference type="NCBIfam" id="TIGR00604">
    <property type="entry name" value="rad3"/>
    <property type="match status" value="1"/>
</dbReference>
<evidence type="ECO:0000256" key="8">
    <source>
        <dbReference type="ARBA" id="ARBA00022840"/>
    </source>
</evidence>
<keyword evidence="4 17" id="KW-0547">Nucleotide-binding</keyword>
<evidence type="ECO:0000256" key="3">
    <source>
        <dbReference type="ARBA" id="ARBA00022723"/>
    </source>
</evidence>
<evidence type="ECO:0000256" key="11">
    <source>
        <dbReference type="ARBA" id="ARBA00023125"/>
    </source>
</evidence>
<evidence type="ECO:0000256" key="13">
    <source>
        <dbReference type="ARBA" id="ARBA00023235"/>
    </source>
</evidence>
<dbReference type="EMBL" id="VIIS01001484">
    <property type="protein sequence ID" value="KAF0297502.1"/>
    <property type="molecule type" value="Genomic_DNA"/>
</dbReference>
<dbReference type="GO" id="GO:0006310">
    <property type="term" value="P:DNA recombination"/>
    <property type="evidence" value="ECO:0007669"/>
    <property type="project" value="InterPro"/>
</dbReference>
<organism evidence="20 21">
    <name type="scientific">Amphibalanus amphitrite</name>
    <name type="common">Striped barnacle</name>
    <name type="synonym">Balanus amphitrite</name>
    <dbReference type="NCBI Taxonomy" id="1232801"/>
    <lineage>
        <taxon>Eukaryota</taxon>
        <taxon>Metazoa</taxon>
        <taxon>Ecdysozoa</taxon>
        <taxon>Arthropoda</taxon>
        <taxon>Crustacea</taxon>
        <taxon>Multicrustacea</taxon>
        <taxon>Cirripedia</taxon>
        <taxon>Thoracica</taxon>
        <taxon>Thoracicalcarea</taxon>
        <taxon>Balanomorpha</taxon>
        <taxon>Balanoidea</taxon>
        <taxon>Balanidae</taxon>
        <taxon>Amphibalaninae</taxon>
        <taxon>Amphibalanus</taxon>
    </lineage>
</organism>
<feature type="region of interest" description="Disordered" evidence="18">
    <location>
        <begin position="793"/>
        <end position="870"/>
    </location>
</feature>
<evidence type="ECO:0000256" key="5">
    <source>
        <dbReference type="ARBA" id="ARBA00022763"/>
    </source>
</evidence>
<dbReference type="PANTHER" id="PTHR11472">
    <property type="entry name" value="DNA REPAIR DEAD HELICASE RAD3/XP-D SUBFAMILY MEMBER"/>
    <property type="match status" value="1"/>
</dbReference>